<evidence type="ECO:0000256" key="2">
    <source>
        <dbReference type="ARBA" id="ARBA00022692"/>
    </source>
</evidence>
<dbReference type="PANTHER" id="PTHR10924">
    <property type="entry name" value="MAJOR FACILITATOR SUPERFAMILY PROTEIN-RELATED"/>
    <property type="match status" value="1"/>
</dbReference>
<dbReference type="InterPro" id="IPR049680">
    <property type="entry name" value="FLVCR1-2_SLC49-like"/>
</dbReference>
<dbReference type="OrthoDB" id="422206at2759"/>
<feature type="transmembrane region" description="Helical" evidence="6">
    <location>
        <begin position="84"/>
        <end position="104"/>
    </location>
</feature>
<dbReference type="GeneID" id="20324206"/>
<accession>A0A074ZEQ0</accession>
<feature type="transmembrane region" description="Helical" evidence="6">
    <location>
        <begin position="209"/>
        <end position="231"/>
    </location>
</feature>
<feature type="transmembrane region" description="Helical" evidence="6">
    <location>
        <begin position="371"/>
        <end position="395"/>
    </location>
</feature>
<dbReference type="STRING" id="6198.A0A074ZEQ0"/>
<dbReference type="SUPFAM" id="SSF103473">
    <property type="entry name" value="MFS general substrate transporter"/>
    <property type="match status" value="1"/>
</dbReference>
<dbReference type="PANTHER" id="PTHR10924:SF6">
    <property type="entry name" value="SOLUTE CARRIER FAMILY 49 MEMBER A3"/>
    <property type="match status" value="1"/>
</dbReference>
<feature type="transmembrane region" description="Helical" evidence="6">
    <location>
        <begin position="44"/>
        <end position="64"/>
    </location>
</feature>
<feature type="transmembrane region" description="Helical" evidence="6">
    <location>
        <begin position="407"/>
        <end position="429"/>
    </location>
</feature>
<keyword evidence="2 6" id="KW-0812">Transmembrane</keyword>
<feature type="transmembrane region" description="Helical" evidence="6">
    <location>
        <begin position="453"/>
        <end position="473"/>
    </location>
</feature>
<dbReference type="InterPro" id="IPR036259">
    <property type="entry name" value="MFS_trans_sf"/>
</dbReference>
<evidence type="ECO:0000256" key="1">
    <source>
        <dbReference type="ARBA" id="ARBA00004141"/>
    </source>
</evidence>
<dbReference type="GO" id="GO:0022857">
    <property type="term" value="F:transmembrane transporter activity"/>
    <property type="evidence" value="ECO:0007669"/>
    <property type="project" value="InterPro"/>
</dbReference>
<evidence type="ECO:0008006" key="9">
    <source>
        <dbReference type="Google" id="ProtNLM"/>
    </source>
</evidence>
<gene>
    <name evidence="7" type="ORF">T265_10038</name>
</gene>
<feature type="transmembrane region" description="Helical" evidence="6">
    <location>
        <begin position="347"/>
        <end position="365"/>
    </location>
</feature>
<dbReference type="Gene3D" id="1.20.1250.20">
    <property type="entry name" value="MFS general substrate transporter like domains"/>
    <property type="match status" value="2"/>
</dbReference>
<evidence type="ECO:0000256" key="3">
    <source>
        <dbReference type="ARBA" id="ARBA00022989"/>
    </source>
</evidence>
<feature type="transmembrane region" description="Helical" evidence="6">
    <location>
        <begin position="111"/>
        <end position="129"/>
    </location>
</feature>
<feature type="region of interest" description="Disordered" evidence="5">
    <location>
        <begin position="1"/>
        <end position="26"/>
    </location>
</feature>
<evidence type="ECO:0000256" key="6">
    <source>
        <dbReference type="SAM" id="Phobius"/>
    </source>
</evidence>
<reference evidence="7 8" key="1">
    <citation type="submission" date="2013-11" db="EMBL/GenBank/DDBJ databases">
        <title>Opisthorchis viverrini - life in the bile duct.</title>
        <authorList>
            <person name="Young N.D."/>
            <person name="Nagarajan N."/>
            <person name="Lin S.J."/>
            <person name="Korhonen P.K."/>
            <person name="Jex A.R."/>
            <person name="Hall R.S."/>
            <person name="Safavi-Hemami H."/>
            <person name="Kaewkong W."/>
            <person name="Bertrand D."/>
            <person name="Gao S."/>
            <person name="Seet Q."/>
            <person name="Wongkham S."/>
            <person name="Teh B.T."/>
            <person name="Wongkham C."/>
            <person name="Intapan P.M."/>
            <person name="Maleewong W."/>
            <person name="Yang X."/>
            <person name="Hu M."/>
            <person name="Wang Z."/>
            <person name="Hofmann A."/>
            <person name="Sternberg P.W."/>
            <person name="Tan P."/>
            <person name="Wang J."/>
            <person name="Gasser R.B."/>
        </authorList>
    </citation>
    <scope>NUCLEOTIDE SEQUENCE [LARGE SCALE GENOMIC DNA]</scope>
</reference>
<dbReference type="CTD" id="20324206"/>
<keyword evidence="3 6" id="KW-1133">Transmembrane helix</keyword>
<dbReference type="InterPro" id="IPR011701">
    <property type="entry name" value="MFS"/>
</dbReference>
<evidence type="ECO:0000313" key="8">
    <source>
        <dbReference type="Proteomes" id="UP000054324"/>
    </source>
</evidence>
<dbReference type="AlphaFoldDB" id="A0A074ZEQ0"/>
<proteinExistence type="predicted"/>
<evidence type="ECO:0000256" key="5">
    <source>
        <dbReference type="SAM" id="MobiDB-lite"/>
    </source>
</evidence>
<dbReference type="Pfam" id="PF07690">
    <property type="entry name" value="MFS_1"/>
    <property type="match status" value="1"/>
</dbReference>
<dbReference type="EMBL" id="KL596947">
    <property type="protein sequence ID" value="KER21690.1"/>
    <property type="molecule type" value="Genomic_DNA"/>
</dbReference>
<feature type="transmembrane region" description="Helical" evidence="6">
    <location>
        <begin position="277"/>
        <end position="300"/>
    </location>
</feature>
<evidence type="ECO:0000256" key="4">
    <source>
        <dbReference type="ARBA" id="ARBA00023136"/>
    </source>
</evidence>
<dbReference type="GO" id="GO:0016020">
    <property type="term" value="C:membrane"/>
    <property type="evidence" value="ECO:0007669"/>
    <property type="project" value="UniProtKB-SubCell"/>
</dbReference>
<feature type="compositionally biased region" description="Polar residues" evidence="5">
    <location>
        <begin position="12"/>
        <end position="26"/>
    </location>
</feature>
<feature type="transmembrane region" description="Helical" evidence="6">
    <location>
        <begin position="141"/>
        <end position="162"/>
    </location>
</feature>
<protein>
    <recommendedName>
        <fullName evidence="9">Major facilitator superfamily (MFS) profile domain-containing protein</fullName>
    </recommendedName>
</protein>
<dbReference type="Proteomes" id="UP000054324">
    <property type="component" value="Unassembled WGS sequence"/>
</dbReference>
<evidence type="ECO:0000313" key="7">
    <source>
        <dbReference type="EMBL" id="KER21690.1"/>
    </source>
</evidence>
<name>A0A074ZEQ0_OPIVI</name>
<dbReference type="RefSeq" id="XP_009174553.1">
    <property type="nucleotide sequence ID" value="XM_009176289.1"/>
</dbReference>
<sequence>MESSEDRIPIVDNNSISNTSGDPHSRPSISVPNNYVHRVYPVRWAIVLVLAFINGSNAYIWISYAPVANHFCEYYSTTEYVLNWMQLVFPITTVLFGLPASLVVDWLGIRFVLLFSVTTHLICGLARLLSSCSTHWPPTTIRLRLVLFGHVVASLAQPLCMFAPTKLALDWFPDFQRTTANTIGSLGNSVGVLIGSALVPFLVPQPSAIPTFNYITMGLVTFGGVLSVIFVRKNKPETPPSVASAVFEEMHRKHAVTIPMRLQSFVRCVSLAMRSPAFFLLATTFGGGLAYFGAISTLLQQILCTKGYSNEYAGICGSLLIVAGLIASAPCAIYVDRTGRLVESVKVCFVLATLGCVGFSVVIWFPGQSFLTIFFTMWLGAFGFAQYSLALELAAEITFPVPEAITTGLMISFSQILSIVFVAGMQAAAPEVHSSPSFTPTCGSAVTPQDYTVPNLVVCSTLVLIGIIQLFALRVTYKRREASLSFNSQVDAPPNHVQSVIDEMGC</sequence>
<feature type="transmembrane region" description="Helical" evidence="6">
    <location>
        <begin position="312"/>
        <end position="335"/>
    </location>
</feature>
<organism evidence="7 8">
    <name type="scientific">Opisthorchis viverrini</name>
    <name type="common">Southeast Asian liver fluke</name>
    <dbReference type="NCBI Taxonomy" id="6198"/>
    <lineage>
        <taxon>Eukaryota</taxon>
        <taxon>Metazoa</taxon>
        <taxon>Spiralia</taxon>
        <taxon>Lophotrochozoa</taxon>
        <taxon>Platyhelminthes</taxon>
        <taxon>Trematoda</taxon>
        <taxon>Digenea</taxon>
        <taxon>Opisthorchiida</taxon>
        <taxon>Opisthorchiata</taxon>
        <taxon>Opisthorchiidae</taxon>
        <taxon>Opisthorchis</taxon>
    </lineage>
</organism>
<keyword evidence="4 6" id="KW-0472">Membrane</keyword>
<dbReference type="KEGG" id="ovi:T265_10038"/>
<keyword evidence="8" id="KW-1185">Reference proteome</keyword>
<comment type="subcellular location">
    <subcellularLocation>
        <location evidence="1">Membrane</location>
        <topology evidence="1">Multi-pass membrane protein</topology>
    </subcellularLocation>
</comment>
<feature type="transmembrane region" description="Helical" evidence="6">
    <location>
        <begin position="183"/>
        <end position="203"/>
    </location>
</feature>